<accession>A0A0K1H0Q1</accession>
<dbReference type="AlphaFoldDB" id="A0A0K1H0Q1"/>
<accession>A0A5P8YMA5</accession>
<protein>
    <submittedName>
        <fullName evidence="1">Uncharacterized protein</fullName>
    </submittedName>
</protein>
<proteinExistence type="predicted"/>
<sequence length="64" mass="7643">MIKVFCKVRSAKWEWLMQMSCQERLFVDNYGDKHELNPLNDENPCMDVQALISRGELYVLTNYQ</sequence>
<dbReference type="EMBL" id="KT020860">
    <property type="protein sequence ID" value="AKT73152.1"/>
    <property type="molecule type" value="Genomic_DNA"/>
</dbReference>
<organism evidence="1">
    <name type="scientific">Yersinia pestis</name>
    <dbReference type="NCBI Taxonomy" id="632"/>
    <lineage>
        <taxon>Bacteria</taxon>
        <taxon>Pseudomonadati</taxon>
        <taxon>Pseudomonadota</taxon>
        <taxon>Gammaproteobacteria</taxon>
        <taxon>Enterobacterales</taxon>
        <taxon>Yersiniaceae</taxon>
        <taxon>Yersinia</taxon>
    </lineage>
</organism>
<evidence type="ECO:0000313" key="1">
    <source>
        <dbReference type="EMBL" id="AKT73152.1"/>
    </source>
</evidence>
<name>A0A0K1H0Q1_YERPE</name>
<reference evidence="1" key="1">
    <citation type="submission" date="2015-06" db="EMBL/GenBank/DDBJ databases">
        <title>Complete cryptic plasmid (pTP33) assembly of Yersinia pestis biovar Medievalis strain I-2638.</title>
        <authorList>
            <person name="Afanas'ev M.V."/>
            <person name="Tokmakova E.G."/>
            <person name="Polovinkina V.S."/>
            <person name="Sidorova E.A."/>
            <person name="Sinkov V.V."/>
            <person name="Balakhonov S.V."/>
        </authorList>
    </citation>
    <scope>NUCLEOTIDE SEQUENCE</scope>
    <source>
        <strain evidence="1">I-2638</strain>
        <plasmid evidence="1">pTP33</plasmid>
    </source>
</reference>
<geneLocation type="plasmid" evidence="1">
    <name>pTP33</name>
</geneLocation>
<keyword evidence="1" id="KW-0614">Plasmid</keyword>